<comment type="subcellular location">
    <subcellularLocation>
        <location evidence="1 6">Membrane</location>
        <topology evidence="1 6">Multi-pass membrane protein</topology>
    </subcellularLocation>
</comment>
<evidence type="ECO:0000256" key="5">
    <source>
        <dbReference type="ARBA" id="ARBA00023136"/>
    </source>
</evidence>
<comment type="similarity">
    <text evidence="2 6">Belongs to the tetraspanin (TM4SF) family.</text>
</comment>
<sequence length="266" mass="29167">MRCVDEVGGKPGVGGGGGRRGSGCCSVNFLKYVLFIFNFVFLVGGAAVLGVGIWTVSAKHDYVSLLRTINYATTSYLLLVAGVVALIAALLACCAVLREDRCCLLVYTFLVLVVLVVEGAAGVLAYVYEEQIMDELKHTLPVTFVTHYQVDPTVTKAIDKMQVEYGCCGAVIFSEWKDSVWLKSDPELNNTVPDSCCKTPSPYCGVRDHPSNIWYNGCIHRLEEELARHLLVMGAVGCGLCLLQVFGILLACCLYIRLRDLDDHYY</sequence>
<dbReference type="AlphaFoldDB" id="A0AAE1P8U7"/>
<name>A0AAE1P8U7_9EUCA</name>
<dbReference type="InterPro" id="IPR000301">
    <property type="entry name" value="Tetraspanin_animals"/>
</dbReference>
<dbReference type="InterPro" id="IPR018499">
    <property type="entry name" value="Tetraspanin/Peripherin"/>
</dbReference>
<keyword evidence="4 6" id="KW-1133">Transmembrane helix</keyword>
<dbReference type="PIRSF" id="PIRSF002419">
    <property type="entry name" value="Tetraspanin"/>
    <property type="match status" value="1"/>
</dbReference>
<dbReference type="Pfam" id="PF00335">
    <property type="entry name" value="Tetraspanin"/>
    <property type="match status" value="1"/>
</dbReference>
<dbReference type="Gene3D" id="1.10.1450.10">
    <property type="entry name" value="Tetraspanin"/>
    <property type="match status" value="1"/>
</dbReference>
<reference evidence="7" key="1">
    <citation type="submission" date="2023-11" db="EMBL/GenBank/DDBJ databases">
        <title>Genome assemblies of two species of porcelain crab, Petrolisthes cinctipes and Petrolisthes manimaculis (Anomura: Porcellanidae).</title>
        <authorList>
            <person name="Angst P."/>
        </authorList>
    </citation>
    <scope>NUCLEOTIDE SEQUENCE</scope>
    <source>
        <strain evidence="7">PB745_02</strain>
        <tissue evidence="7">Gill</tissue>
    </source>
</reference>
<dbReference type="InterPro" id="IPR008952">
    <property type="entry name" value="Tetraspanin_EC2_sf"/>
</dbReference>
<accession>A0AAE1P8U7</accession>
<organism evidence="7 8">
    <name type="scientific">Petrolisthes manimaculis</name>
    <dbReference type="NCBI Taxonomy" id="1843537"/>
    <lineage>
        <taxon>Eukaryota</taxon>
        <taxon>Metazoa</taxon>
        <taxon>Ecdysozoa</taxon>
        <taxon>Arthropoda</taxon>
        <taxon>Crustacea</taxon>
        <taxon>Multicrustacea</taxon>
        <taxon>Malacostraca</taxon>
        <taxon>Eumalacostraca</taxon>
        <taxon>Eucarida</taxon>
        <taxon>Decapoda</taxon>
        <taxon>Pleocyemata</taxon>
        <taxon>Anomura</taxon>
        <taxon>Galatheoidea</taxon>
        <taxon>Porcellanidae</taxon>
        <taxon>Petrolisthes</taxon>
    </lineage>
</organism>
<dbReference type="PANTHER" id="PTHR19282">
    <property type="entry name" value="TETRASPANIN"/>
    <property type="match status" value="1"/>
</dbReference>
<dbReference type="SUPFAM" id="SSF48652">
    <property type="entry name" value="Tetraspanin"/>
    <property type="match status" value="1"/>
</dbReference>
<dbReference type="EMBL" id="JAWZYT010002597">
    <property type="protein sequence ID" value="KAK4303346.1"/>
    <property type="molecule type" value="Genomic_DNA"/>
</dbReference>
<evidence type="ECO:0000256" key="6">
    <source>
        <dbReference type="RuleBase" id="RU361218"/>
    </source>
</evidence>
<keyword evidence="8" id="KW-1185">Reference proteome</keyword>
<evidence type="ECO:0000256" key="2">
    <source>
        <dbReference type="ARBA" id="ARBA00006840"/>
    </source>
</evidence>
<dbReference type="CDD" id="cd03155">
    <property type="entry name" value="CD151_like_LEL"/>
    <property type="match status" value="1"/>
</dbReference>
<dbReference type="Proteomes" id="UP001292094">
    <property type="component" value="Unassembled WGS sequence"/>
</dbReference>
<feature type="transmembrane region" description="Helical" evidence="6">
    <location>
        <begin position="29"/>
        <end position="56"/>
    </location>
</feature>
<keyword evidence="3 6" id="KW-0812">Transmembrane</keyword>
<evidence type="ECO:0000256" key="4">
    <source>
        <dbReference type="ARBA" id="ARBA00022989"/>
    </source>
</evidence>
<evidence type="ECO:0000313" key="7">
    <source>
        <dbReference type="EMBL" id="KAK4303346.1"/>
    </source>
</evidence>
<dbReference type="PRINTS" id="PR00259">
    <property type="entry name" value="TMFOUR"/>
</dbReference>
<protein>
    <recommendedName>
        <fullName evidence="6">Tetraspanin</fullName>
    </recommendedName>
</protein>
<keyword evidence="5 6" id="KW-0472">Membrane</keyword>
<dbReference type="PANTHER" id="PTHR19282:SF544">
    <property type="entry name" value="TETRASPANIN"/>
    <property type="match status" value="1"/>
</dbReference>
<feature type="transmembrane region" description="Helical" evidence="6">
    <location>
        <begin position="230"/>
        <end position="256"/>
    </location>
</feature>
<evidence type="ECO:0000256" key="3">
    <source>
        <dbReference type="ARBA" id="ARBA00022692"/>
    </source>
</evidence>
<comment type="caution">
    <text evidence="7">The sequence shown here is derived from an EMBL/GenBank/DDBJ whole genome shotgun (WGS) entry which is preliminary data.</text>
</comment>
<feature type="transmembrane region" description="Helical" evidence="6">
    <location>
        <begin position="76"/>
        <end position="97"/>
    </location>
</feature>
<evidence type="ECO:0000256" key="1">
    <source>
        <dbReference type="ARBA" id="ARBA00004141"/>
    </source>
</evidence>
<evidence type="ECO:0000313" key="8">
    <source>
        <dbReference type="Proteomes" id="UP001292094"/>
    </source>
</evidence>
<dbReference type="GO" id="GO:0005886">
    <property type="term" value="C:plasma membrane"/>
    <property type="evidence" value="ECO:0007669"/>
    <property type="project" value="TreeGrafter"/>
</dbReference>
<feature type="transmembrane region" description="Helical" evidence="6">
    <location>
        <begin position="104"/>
        <end position="128"/>
    </location>
</feature>
<proteinExistence type="inferred from homology"/>
<gene>
    <name evidence="7" type="ORF">Pmani_024632</name>
</gene>